<sequence>MKRILAGVATTALALGGMLVATAAPASAHTPDASATCTTLSVNLGAYRGATVTVTVDGSAVATEQFDRNWSKSFPLDGSTSHTWSIDVDAHDSSSYDWQDSGTTEPCLPTTPEQPKKSEAQVAIYLYPKIHKDRPAAWENSGLQTLVGTTTVEWTKDSKRDGTYWYTELPETSILDEIDLCTDWGIQQDLLRGGPDEYEVPKNIQFPDGTLHDAHLMDWTHQELAELGISLPTGENCDGTPNVPETPEPPVDTPDEVVAPVPPAAVTVCGSTSSDIELPVTTGINYLSTEQGVLAVPADGYAFGEDLGGYTRTDDGDVIFPLENLLPSAEECALVPGDVAAVCEGASPYLGYSMSLPEGVEIDDETPLTITFLNPDGENHVTTGLPLEGSLLWPGASDTEPLQWPGWELQEDGSYVETEGNFAWTRDGVQVLFEVNPSFAAVVDYPPASSECANPQGMGGPDGAVVDVELDDAPAVEAEGEGELAMTGATVGWVAGFAALLVAGGVTLFLVRRRLQQD</sequence>
<gene>
    <name evidence="4" type="ORF">LEP48_12325</name>
</gene>
<proteinExistence type="predicted"/>
<organism evidence="4 5">
    <name type="scientific">Isoptericola luteus</name>
    <dbReference type="NCBI Taxonomy" id="2879484"/>
    <lineage>
        <taxon>Bacteria</taxon>
        <taxon>Bacillati</taxon>
        <taxon>Actinomycetota</taxon>
        <taxon>Actinomycetes</taxon>
        <taxon>Micrococcales</taxon>
        <taxon>Promicromonosporaceae</taxon>
        <taxon>Isoptericola</taxon>
    </lineage>
</organism>
<dbReference type="RefSeq" id="WP_225565894.1">
    <property type="nucleotide sequence ID" value="NZ_JAIXCQ010000008.1"/>
</dbReference>
<feature type="transmembrane region" description="Helical" evidence="2">
    <location>
        <begin position="491"/>
        <end position="511"/>
    </location>
</feature>
<keyword evidence="3" id="KW-0732">Signal</keyword>
<dbReference type="Proteomes" id="UP001319870">
    <property type="component" value="Unassembled WGS sequence"/>
</dbReference>
<comment type="caution">
    <text evidence="4">The sequence shown here is derived from an EMBL/GenBank/DDBJ whole genome shotgun (WGS) entry which is preliminary data.</text>
</comment>
<feature type="signal peptide" evidence="3">
    <location>
        <begin position="1"/>
        <end position="23"/>
    </location>
</feature>
<keyword evidence="2" id="KW-0812">Transmembrane</keyword>
<evidence type="ECO:0000313" key="5">
    <source>
        <dbReference type="Proteomes" id="UP001319870"/>
    </source>
</evidence>
<feature type="chain" id="PRO_5045444798" evidence="3">
    <location>
        <begin position="24"/>
        <end position="518"/>
    </location>
</feature>
<evidence type="ECO:0000256" key="3">
    <source>
        <dbReference type="SAM" id="SignalP"/>
    </source>
</evidence>
<keyword evidence="2" id="KW-0472">Membrane</keyword>
<feature type="region of interest" description="Disordered" evidence="1">
    <location>
        <begin position="232"/>
        <end position="251"/>
    </location>
</feature>
<dbReference type="EMBL" id="JAIXCQ010000008">
    <property type="protein sequence ID" value="MCA5894126.1"/>
    <property type="molecule type" value="Genomic_DNA"/>
</dbReference>
<evidence type="ECO:0000256" key="2">
    <source>
        <dbReference type="SAM" id="Phobius"/>
    </source>
</evidence>
<protein>
    <submittedName>
        <fullName evidence="4">Uncharacterized protein</fullName>
    </submittedName>
</protein>
<reference evidence="4 5" key="1">
    <citation type="submission" date="2021-09" db="EMBL/GenBank/DDBJ databases">
        <title>Isoptericola luteus sp. nov., a novel bacterium isolated from Harbin, the capital city of Heilongjiang province.</title>
        <authorList>
            <person name="Li J."/>
        </authorList>
    </citation>
    <scope>NUCLEOTIDE SEQUENCE [LARGE SCALE GENOMIC DNA]</scope>
    <source>
        <strain evidence="4 5">NEAU-Y5</strain>
    </source>
</reference>
<evidence type="ECO:0000313" key="4">
    <source>
        <dbReference type="EMBL" id="MCA5894126.1"/>
    </source>
</evidence>
<feature type="region of interest" description="Disordered" evidence="1">
    <location>
        <begin position="96"/>
        <end position="115"/>
    </location>
</feature>
<accession>A0ABS7ZII4</accession>
<keyword evidence="5" id="KW-1185">Reference proteome</keyword>
<name>A0ABS7ZII4_9MICO</name>
<keyword evidence="2" id="KW-1133">Transmembrane helix</keyword>
<evidence type="ECO:0000256" key="1">
    <source>
        <dbReference type="SAM" id="MobiDB-lite"/>
    </source>
</evidence>